<dbReference type="Proteomes" id="UP001521184">
    <property type="component" value="Unassembled WGS sequence"/>
</dbReference>
<sequence>MASPPDLSLPSTAPNTERHRATLNGRFKFAIYTIANLDQAALQALETEINSAEFADGSSKLAPQPSFPGRPLRHVFDYHVRVRDEDTSIHPLYFIVAADADYQTKGLVVVHLDTSQDGRDRVDRARCDVDMASSWGVNLDLGNMHWEDLKEEEQLSYGPPEPSQSSQPPASPAPAEPAVRWQYGWWSTVHNVRDLPELLEPDHHTKPVDSRRVQMAANYSGRRDDDPRAAIARLHPWFCKSHPSTHRQVAIVADAEGFEEDGVLLVRYDWDGDVDAHDDVGIVQLGLQPRTVKRCPASRAVVELDAYCREEGLPAAVGEGGG</sequence>
<organism evidence="2 3">
    <name type="scientific">Diplodia intermedia</name>
    <dbReference type="NCBI Taxonomy" id="856260"/>
    <lineage>
        <taxon>Eukaryota</taxon>
        <taxon>Fungi</taxon>
        <taxon>Dikarya</taxon>
        <taxon>Ascomycota</taxon>
        <taxon>Pezizomycotina</taxon>
        <taxon>Dothideomycetes</taxon>
        <taxon>Dothideomycetes incertae sedis</taxon>
        <taxon>Botryosphaeriales</taxon>
        <taxon>Botryosphaeriaceae</taxon>
        <taxon>Diplodia</taxon>
    </lineage>
</organism>
<feature type="region of interest" description="Disordered" evidence="1">
    <location>
        <begin position="151"/>
        <end position="176"/>
    </location>
</feature>
<gene>
    <name evidence="2" type="ORF">SLS58_005962</name>
</gene>
<reference evidence="2 3" key="1">
    <citation type="journal article" date="2023" name="Plant Dis.">
        <title>First Report of Diplodia intermedia Causing Canker and Dieback Diseases on Apple Trees in Canada.</title>
        <authorList>
            <person name="Ellouze W."/>
            <person name="Ilyukhin E."/>
            <person name="Sulman M."/>
            <person name="Ali S."/>
        </authorList>
    </citation>
    <scope>NUCLEOTIDE SEQUENCE [LARGE SCALE GENOMIC DNA]</scope>
    <source>
        <strain evidence="2 3">M45-28</strain>
    </source>
</reference>
<name>A0ABR3TPL7_9PEZI</name>
<dbReference type="EMBL" id="JAKEKT020000038">
    <property type="protein sequence ID" value="KAL1641684.1"/>
    <property type="molecule type" value="Genomic_DNA"/>
</dbReference>
<evidence type="ECO:0000313" key="2">
    <source>
        <dbReference type="EMBL" id="KAL1641684.1"/>
    </source>
</evidence>
<proteinExistence type="predicted"/>
<evidence type="ECO:0000313" key="3">
    <source>
        <dbReference type="Proteomes" id="UP001521184"/>
    </source>
</evidence>
<protein>
    <submittedName>
        <fullName evidence="2">Uncharacterized protein</fullName>
    </submittedName>
</protein>
<keyword evidence="3" id="KW-1185">Reference proteome</keyword>
<evidence type="ECO:0000256" key="1">
    <source>
        <dbReference type="SAM" id="MobiDB-lite"/>
    </source>
</evidence>
<accession>A0ABR3TPL7</accession>
<comment type="caution">
    <text evidence="2">The sequence shown here is derived from an EMBL/GenBank/DDBJ whole genome shotgun (WGS) entry which is preliminary data.</text>
</comment>